<evidence type="ECO:0000256" key="4">
    <source>
        <dbReference type="ARBA" id="ARBA00023125"/>
    </source>
</evidence>
<evidence type="ECO:0000256" key="5">
    <source>
        <dbReference type="ARBA" id="ARBA00023163"/>
    </source>
</evidence>
<comment type="caution">
    <text evidence="9">The sequence shown here is derived from an EMBL/GenBank/DDBJ whole genome shotgun (WGS) entry which is preliminary data.</text>
</comment>
<evidence type="ECO:0000259" key="8">
    <source>
        <dbReference type="PROSITE" id="PS50048"/>
    </source>
</evidence>
<dbReference type="PROSITE" id="PS00463">
    <property type="entry name" value="ZN2_CY6_FUNGAL_1"/>
    <property type="match status" value="1"/>
</dbReference>
<keyword evidence="5" id="KW-0804">Transcription</keyword>
<dbReference type="EMBL" id="AMGY01000001">
    <property type="protein sequence ID" value="EXJ92988.1"/>
    <property type="molecule type" value="Genomic_DNA"/>
</dbReference>
<dbReference type="GO" id="GO:0000981">
    <property type="term" value="F:DNA-binding transcription factor activity, RNA polymerase II-specific"/>
    <property type="evidence" value="ECO:0007669"/>
    <property type="project" value="InterPro"/>
</dbReference>
<gene>
    <name evidence="9" type="ORF">A1O3_01544</name>
</gene>
<evidence type="ECO:0000313" key="10">
    <source>
        <dbReference type="Proteomes" id="UP000019478"/>
    </source>
</evidence>
<dbReference type="SMART" id="SM00066">
    <property type="entry name" value="GAL4"/>
    <property type="match status" value="1"/>
</dbReference>
<dbReference type="STRING" id="1182542.W9YKB9"/>
<dbReference type="InterPro" id="IPR050613">
    <property type="entry name" value="Sec_Metabolite_Reg"/>
</dbReference>
<dbReference type="GO" id="GO:0006351">
    <property type="term" value="P:DNA-templated transcription"/>
    <property type="evidence" value="ECO:0007669"/>
    <property type="project" value="InterPro"/>
</dbReference>
<proteinExistence type="predicted"/>
<keyword evidence="2" id="KW-0479">Metal-binding</keyword>
<dbReference type="GO" id="GO:0008270">
    <property type="term" value="F:zinc ion binding"/>
    <property type="evidence" value="ECO:0007669"/>
    <property type="project" value="InterPro"/>
</dbReference>
<dbReference type="InterPro" id="IPR036864">
    <property type="entry name" value="Zn2-C6_fun-type_DNA-bd_sf"/>
</dbReference>
<dbReference type="InterPro" id="IPR001138">
    <property type="entry name" value="Zn2Cys6_DnaBD"/>
</dbReference>
<feature type="compositionally biased region" description="Polar residues" evidence="7">
    <location>
        <begin position="77"/>
        <end position="105"/>
    </location>
</feature>
<dbReference type="Proteomes" id="UP000019478">
    <property type="component" value="Unassembled WGS sequence"/>
</dbReference>
<reference evidence="9 10" key="1">
    <citation type="submission" date="2013-03" db="EMBL/GenBank/DDBJ databases">
        <title>The Genome Sequence of Capronia epimyces CBS 606.96.</title>
        <authorList>
            <consortium name="The Broad Institute Genomics Platform"/>
            <person name="Cuomo C."/>
            <person name="de Hoog S."/>
            <person name="Gorbushina A."/>
            <person name="Walker B."/>
            <person name="Young S.K."/>
            <person name="Zeng Q."/>
            <person name="Gargeya S."/>
            <person name="Fitzgerald M."/>
            <person name="Haas B."/>
            <person name="Abouelleil A."/>
            <person name="Allen A.W."/>
            <person name="Alvarado L."/>
            <person name="Arachchi H.M."/>
            <person name="Berlin A.M."/>
            <person name="Chapman S.B."/>
            <person name="Gainer-Dewar J."/>
            <person name="Goldberg J."/>
            <person name="Griggs A."/>
            <person name="Gujja S."/>
            <person name="Hansen M."/>
            <person name="Howarth C."/>
            <person name="Imamovic A."/>
            <person name="Ireland A."/>
            <person name="Larimer J."/>
            <person name="McCowan C."/>
            <person name="Murphy C."/>
            <person name="Pearson M."/>
            <person name="Poon T.W."/>
            <person name="Priest M."/>
            <person name="Roberts A."/>
            <person name="Saif S."/>
            <person name="Shea T."/>
            <person name="Sisk P."/>
            <person name="Sykes S."/>
            <person name="Wortman J."/>
            <person name="Nusbaum C."/>
            <person name="Birren B."/>
        </authorList>
    </citation>
    <scope>NUCLEOTIDE SEQUENCE [LARGE SCALE GENOMIC DNA]</scope>
    <source>
        <strain evidence="9 10">CBS 606.96</strain>
    </source>
</reference>
<feature type="region of interest" description="Disordered" evidence="7">
    <location>
        <begin position="146"/>
        <end position="166"/>
    </location>
</feature>
<keyword evidence="6" id="KW-0539">Nucleus</keyword>
<dbReference type="Gene3D" id="4.10.240.10">
    <property type="entry name" value="Zn(2)-C6 fungal-type DNA-binding domain"/>
    <property type="match status" value="1"/>
</dbReference>
<evidence type="ECO:0000256" key="1">
    <source>
        <dbReference type="ARBA" id="ARBA00004123"/>
    </source>
</evidence>
<feature type="domain" description="Zn(2)-C6 fungal-type" evidence="8">
    <location>
        <begin position="15"/>
        <end position="44"/>
    </location>
</feature>
<dbReference type="Pfam" id="PF00172">
    <property type="entry name" value="Zn_clus"/>
    <property type="match status" value="1"/>
</dbReference>
<evidence type="ECO:0000313" key="9">
    <source>
        <dbReference type="EMBL" id="EXJ92988.1"/>
    </source>
</evidence>
<dbReference type="PANTHER" id="PTHR31001:SF50">
    <property type="entry name" value="ZN(II)2CYS6 TRANSCRIPTION FACTOR (EUROFUNG)"/>
    <property type="match status" value="1"/>
</dbReference>
<dbReference type="SMART" id="SM00906">
    <property type="entry name" value="Fungal_trans"/>
    <property type="match status" value="1"/>
</dbReference>
<feature type="region of interest" description="Disordered" evidence="7">
    <location>
        <begin position="77"/>
        <end position="118"/>
    </location>
</feature>
<name>W9YKB9_9EURO</name>
<dbReference type="eggNOG" id="ENOG502SIT3">
    <property type="taxonomic scope" value="Eukaryota"/>
</dbReference>
<dbReference type="GeneID" id="19165678"/>
<keyword evidence="4" id="KW-0238">DNA-binding</keyword>
<evidence type="ECO:0000256" key="3">
    <source>
        <dbReference type="ARBA" id="ARBA00023015"/>
    </source>
</evidence>
<accession>W9YKB9</accession>
<protein>
    <recommendedName>
        <fullName evidence="8">Zn(2)-C6 fungal-type domain-containing protein</fullName>
    </recommendedName>
</protein>
<evidence type="ECO:0000256" key="6">
    <source>
        <dbReference type="ARBA" id="ARBA00023242"/>
    </source>
</evidence>
<dbReference type="Pfam" id="PF04082">
    <property type="entry name" value="Fungal_trans"/>
    <property type="match status" value="1"/>
</dbReference>
<keyword evidence="10" id="KW-1185">Reference proteome</keyword>
<dbReference type="OrthoDB" id="435881at2759"/>
<keyword evidence="3" id="KW-0805">Transcription regulation</keyword>
<evidence type="ECO:0000256" key="7">
    <source>
        <dbReference type="SAM" id="MobiDB-lite"/>
    </source>
</evidence>
<evidence type="ECO:0000256" key="2">
    <source>
        <dbReference type="ARBA" id="ARBA00022723"/>
    </source>
</evidence>
<dbReference type="RefSeq" id="XP_007729878.1">
    <property type="nucleotide sequence ID" value="XM_007731688.1"/>
</dbReference>
<organism evidence="9 10">
    <name type="scientific">Capronia epimyces CBS 606.96</name>
    <dbReference type="NCBI Taxonomy" id="1182542"/>
    <lineage>
        <taxon>Eukaryota</taxon>
        <taxon>Fungi</taxon>
        <taxon>Dikarya</taxon>
        <taxon>Ascomycota</taxon>
        <taxon>Pezizomycotina</taxon>
        <taxon>Eurotiomycetes</taxon>
        <taxon>Chaetothyriomycetidae</taxon>
        <taxon>Chaetothyriales</taxon>
        <taxon>Herpotrichiellaceae</taxon>
        <taxon>Capronia</taxon>
    </lineage>
</organism>
<dbReference type="CDD" id="cd00067">
    <property type="entry name" value="GAL4"/>
    <property type="match status" value="1"/>
</dbReference>
<dbReference type="AlphaFoldDB" id="W9YKB9"/>
<dbReference type="GO" id="GO:0005634">
    <property type="term" value="C:nucleus"/>
    <property type="evidence" value="ECO:0007669"/>
    <property type="project" value="UniProtKB-SubCell"/>
</dbReference>
<dbReference type="SUPFAM" id="SSF57701">
    <property type="entry name" value="Zn2/Cys6 DNA-binding domain"/>
    <property type="match status" value="1"/>
</dbReference>
<dbReference type="PROSITE" id="PS50048">
    <property type="entry name" value="ZN2_CY6_FUNGAL_2"/>
    <property type="match status" value="1"/>
</dbReference>
<dbReference type="HOGENOM" id="CLU_004083_7_2_1"/>
<dbReference type="PANTHER" id="PTHR31001">
    <property type="entry name" value="UNCHARACTERIZED TRANSCRIPTIONAL REGULATORY PROTEIN"/>
    <property type="match status" value="1"/>
</dbReference>
<dbReference type="CDD" id="cd12148">
    <property type="entry name" value="fungal_TF_MHR"/>
    <property type="match status" value="1"/>
</dbReference>
<comment type="subcellular location">
    <subcellularLocation>
        <location evidence="1">Nucleus</location>
    </subcellularLocation>
</comment>
<dbReference type="InterPro" id="IPR007219">
    <property type="entry name" value="XnlR_reg_dom"/>
</dbReference>
<dbReference type="GO" id="GO:0003677">
    <property type="term" value="F:DNA binding"/>
    <property type="evidence" value="ECO:0007669"/>
    <property type="project" value="UniProtKB-KW"/>
</dbReference>
<sequence length="702" mass="80131">MEEPTTRHTAAPGRSCAACRKRKIRCNREQPCSYCTKLHRQCIYPESVSEAQPDNSNDVDSRLARIEASLQRLETRTATWESLQPGRDQSSSNTVDDISAETQVSPEPECGDLTSDEHSRYGHVTSNLWTDLDVQEDQNEQATDLGKIAVASPSVPSHTTSEPRRRPHGLVPGFGFSFMSSDLRQLHPAENRIFSLWQVFLESVDPVLKLIHTPVTQRQIMWATLSTDPIPPAFESLMFSIYYAAVTSMQCSVSCKTLLQEERQDLLDRYRYGLEQALARADFLSAPDVQTLQALTLYLICARQSLDKTYVWTMTGLAIRVATKLGLHRDPMALGLPPFVSEMRRRLWWQICILDVRTAEENDMDPVICEHSFDTELPSNVNDTDLDVDMVHPAVVRRDRTEMLFTLTRFELSYAVRKWVFSPKFTKDNGYTATSLHDKNESVDTLQKTLEERYLQQCDTRVPICFLTVTTMRMVIAKIKLTINHPAWSGSSGPSRDRLLDLVKSSVEIIEYAHTLRSSDKYSRWVWLFQKYIEWDAVAFLLHSLNASPVPALAERAWKAVEIFFHDWRAHYTDEQRWRRLQRLRAKAVTKRHIKSSALETQNEDTPANVTIQQSVEEHAEDISAQTPLVNSRRNATMLAHKDASTSSNPPRVNMHATVADKSDAVSFRGELDWDFDTLPLAMQGAPSWEMDVDEETFASWV</sequence>